<dbReference type="AlphaFoldDB" id="A0A239LGU8"/>
<evidence type="ECO:0000313" key="2">
    <source>
        <dbReference type="Proteomes" id="UP000198407"/>
    </source>
</evidence>
<sequence length="219" mass="24434">MSWIKRMLGLQAPLPTAPVTTTAPQAPLGLAPERMLCLDKHLSLLLADASTLVLPGDEKVWATGTLDLGQGTRLERFYLDDEDYFLQVVMHGNGAEDIEDIILFGYHQVTPINSRDELLRLTGPQSLIGLPTFALDGIEYQRQWGSEDGQTELVPMQEQVSNPEARYRVSHHSMLYARDIDLVNRREFLLFSVEEDEEGNVALSTAVGITLQLTDITVI</sequence>
<reference evidence="2" key="1">
    <citation type="submission" date="2017-06" db="EMBL/GenBank/DDBJ databases">
        <authorList>
            <person name="Varghese N."/>
            <person name="Submissions S."/>
        </authorList>
    </citation>
    <scope>NUCLEOTIDE SEQUENCE [LARGE SCALE GENOMIC DNA]</scope>
    <source>
        <strain evidence="2">DSM 22348</strain>
    </source>
</reference>
<keyword evidence="2" id="KW-1185">Reference proteome</keyword>
<dbReference type="RefSeq" id="WP_042127266.1">
    <property type="nucleotide sequence ID" value="NZ_FZOL01000036.1"/>
</dbReference>
<accession>A0A239LGU8</accession>
<dbReference type="OrthoDB" id="7001287at2"/>
<dbReference type="STRING" id="1215104.GCA_000730585_01709"/>
<gene>
    <name evidence="1" type="ORF">SAMN05444352_13616</name>
</gene>
<organism evidence="1 2">
    <name type="scientific">Pseudomonas japonica</name>
    <dbReference type="NCBI Taxonomy" id="256466"/>
    <lineage>
        <taxon>Bacteria</taxon>
        <taxon>Pseudomonadati</taxon>
        <taxon>Pseudomonadota</taxon>
        <taxon>Gammaproteobacteria</taxon>
        <taxon>Pseudomonadales</taxon>
        <taxon>Pseudomonadaceae</taxon>
        <taxon>Pseudomonas</taxon>
    </lineage>
</organism>
<evidence type="ECO:0000313" key="1">
    <source>
        <dbReference type="EMBL" id="SNT29585.1"/>
    </source>
</evidence>
<protein>
    <recommendedName>
        <fullName evidence="3">DUF2491 domain-containing protein</fullName>
    </recommendedName>
</protein>
<evidence type="ECO:0008006" key="3">
    <source>
        <dbReference type="Google" id="ProtNLM"/>
    </source>
</evidence>
<dbReference type="EMBL" id="FZOL01000036">
    <property type="protein sequence ID" value="SNT29585.1"/>
    <property type="molecule type" value="Genomic_DNA"/>
</dbReference>
<dbReference type="Proteomes" id="UP000198407">
    <property type="component" value="Unassembled WGS sequence"/>
</dbReference>
<proteinExistence type="predicted"/>
<dbReference type="InterPro" id="IPR019621">
    <property type="entry name" value="DUF2491"/>
</dbReference>
<name>A0A239LGU8_9PSED</name>
<dbReference type="Pfam" id="PF10679">
    <property type="entry name" value="DUF2491"/>
    <property type="match status" value="1"/>
</dbReference>